<keyword evidence="1" id="KW-0812">Transmembrane</keyword>
<proteinExistence type="predicted"/>
<sequence>MGKLIKWVMLLISCSVLFGKGELPSDFVMIVSILMFLGSVIWIIYDWYEGKSGAQKQNIRNTGRALDILMKFFGR</sequence>
<feature type="transmembrane region" description="Helical" evidence="1">
    <location>
        <begin position="29"/>
        <end position="48"/>
    </location>
</feature>
<organism evidence="2 3">
    <name type="scientific">Inconstantimicrobium porci</name>
    <dbReference type="NCBI Taxonomy" id="2652291"/>
    <lineage>
        <taxon>Bacteria</taxon>
        <taxon>Bacillati</taxon>
        <taxon>Bacillota</taxon>
        <taxon>Clostridia</taxon>
        <taxon>Eubacteriales</taxon>
        <taxon>Clostridiaceae</taxon>
        <taxon>Inconstantimicrobium</taxon>
    </lineage>
</organism>
<keyword evidence="1" id="KW-1133">Transmembrane helix</keyword>
<keyword evidence="1" id="KW-0472">Membrane</keyword>
<name>A0A7X2N0G2_9CLOT</name>
<dbReference type="AlphaFoldDB" id="A0A7X2N0G2"/>
<evidence type="ECO:0000313" key="2">
    <source>
        <dbReference type="EMBL" id="MSR92481.1"/>
    </source>
</evidence>
<comment type="caution">
    <text evidence="2">The sequence shown here is derived from an EMBL/GenBank/DDBJ whole genome shotgun (WGS) entry which is preliminary data.</text>
</comment>
<keyword evidence="3" id="KW-1185">Reference proteome</keyword>
<dbReference type="EMBL" id="VULX01000032">
    <property type="protein sequence ID" value="MSR92481.1"/>
    <property type="molecule type" value="Genomic_DNA"/>
</dbReference>
<accession>A0A7X2N0G2</accession>
<dbReference type="Proteomes" id="UP000460287">
    <property type="component" value="Unassembled WGS sequence"/>
</dbReference>
<gene>
    <name evidence="2" type="ORF">FYJ33_14040</name>
</gene>
<dbReference type="RefSeq" id="WP_154532420.1">
    <property type="nucleotide sequence ID" value="NZ_JAQXTV010000141.1"/>
</dbReference>
<evidence type="ECO:0000256" key="1">
    <source>
        <dbReference type="SAM" id="Phobius"/>
    </source>
</evidence>
<reference evidence="2 3" key="1">
    <citation type="submission" date="2019-08" db="EMBL/GenBank/DDBJ databases">
        <title>In-depth cultivation of the pig gut microbiome towards novel bacterial diversity and tailored functional studies.</title>
        <authorList>
            <person name="Wylensek D."/>
            <person name="Hitch T.C.A."/>
            <person name="Clavel T."/>
        </authorList>
    </citation>
    <scope>NUCLEOTIDE SEQUENCE [LARGE SCALE GENOMIC DNA]</scope>
    <source>
        <strain evidence="2 3">WCA-383-APC-5B</strain>
    </source>
</reference>
<protein>
    <submittedName>
        <fullName evidence="2">Uncharacterized protein</fullName>
    </submittedName>
</protein>
<evidence type="ECO:0000313" key="3">
    <source>
        <dbReference type="Proteomes" id="UP000460287"/>
    </source>
</evidence>